<proteinExistence type="predicted"/>
<protein>
    <submittedName>
        <fullName evidence="1">Uncharacterized protein</fullName>
    </submittedName>
</protein>
<dbReference type="EMBL" id="JAALAA010000038">
    <property type="protein sequence ID" value="NGN96022.1"/>
    <property type="molecule type" value="Genomic_DNA"/>
</dbReference>
<evidence type="ECO:0000313" key="2">
    <source>
        <dbReference type="Proteomes" id="UP000483261"/>
    </source>
</evidence>
<accession>A0A6M1R8U7</accession>
<dbReference type="RefSeq" id="WP_165114480.1">
    <property type="nucleotide sequence ID" value="NZ_JAALAA010000038.1"/>
</dbReference>
<keyword evidence="2" id="KW-1185">Reference proteome</keyword>
<name>A0A6M1R8U7_9ACTN</name>
<organism evidence="1 2">
    <name type="scientific">Nocardioides turkmenicus</name>
    <dbReference type="NCBI Taxonomy" id="2711220"/>
    <lineage>
        <taxon>Bacteria</taxon>
        <taxon>Bacillati</taxon>
        <taxon>Actinomycetota</taxon>
        <taxon>Actinomycetes</taxon>
        <taxon>Propionibacteriales</taxon>
        <taxon>Nocardioidaceae</taxon>
        <taxon>Nocardioides</taxon>
    </lineage>
</organism>
<dbReference type="AlphaFoldDB" id="A0A6M1R8U7"/>
<evidence type="ECO:0000313" key="1">
    <source>
        <dbReference type="EMBL" id="NGN96022.1"/>
    </source>
</evidence>
<sequence>MTDMRVPYDDLDSPAQLCADCAAADSALRLPTPRARATARPAPTVRMQSREPRDAAMLEAIGHVADDLALT</sequence>
<reference evidence="1 2" key="1">
    <citation type="submission" date="2020-02" db="EMBL/GenBank/DDBJ databases">
        <title>Whole-genome analyses of novel actinobacteria.</title>
        <authorList>
            <person name="Sahin N."/>
        </authorList>
    </citation>
    <scope>NUCLEOTIDE SEQUENCE [LARGE SCALE GENOMIC DNA]</scope>
    <source>
        <strain evidence="1 2">KC13</strain>
    </source>
</reference>
<gene>
    <name evidence="1" type="ORF">G5C66_25200</name>
</gene>
<comment type="caution">
    <text evidence="1">The sequence shown here is derived from an EMBL/GenBank/DDBJ whole genome shotgun (WGS) entry which is preliminary data.</text>
</comment>
<dbReference type="Proteomes" id="UP000483261">
    <property type="component" value="Unassembled WGS sequence"/>
</dbReference>